<evidence type="ECO:0000313" key="3">
    <source>
        <dbReference type="Proteomes" id="UP000694240"/>
    </source>
</evidence>
<name>A0A8T1Z275_9BRAS</name>
<protein>
    <submittedName>
        <fullName evidence="2">Uncharacterized protein</fullName>
    </submittedName>
</protein>
<evidence type="ECO:0000313" key="2">
    <source>
        <dbReference type="EMBL" id="KAG7552358.1"/>
    </source>
</evidence>
<dbReference type="AlphaFoldDB" id="A0A8T1Z275"/>
<accession>A0A8T1Z275</accession>
<organism evidence="2 3">
    <name type="scientific">Arabidopsis thaliana x Arabidopsis arenosa</name>
    <dbReference type="NCBI Taxonomy" id="1240361"/>
    <lineage>
        <taxon>Eukaryota</taxon>
        <taxon>Viridiplantae</taxon>
        <taxon>Streptophyta</taxon>
        <taxon>Embryophyta</taxon>
        <taxon>Tracheophyta</taxon>
        <taxon>Spermatophyta</taxon>
        <taxon>Magnoliopsida</taxon>
        <taxon>eudicotyledons</taxon>
        <taxon>Gunneridae</taxon>
        <taxon>Pentapetalae</taxon>
        <taxon>rosids</taxon>
        <taxon>malvids</taxon>
        <taxon>Brassicales</taxon>
        <taxon>Brassicaceae</taxon>
        <taxon>Camelineae</taxon>
        <taxon>Arabidopsis</taxon>
    </lineage>
</organism>
<sequence length="127" mass="13706">MFSLLRCFGDFLIASGDIHTGPEHSQSCLGDTFITTRCSSATSGTSYTIITPKPVSPRVQAIPLPRLEPEATSPVFPSQLRSCSRADFAHVPEPTSPVFPSRPHPCSEPTSPVFPSQLRPCPRAQIA</sequence>
<dbReference type="EMBL" id="JAEFBK010000011">
    <property type="protein sequence ID" value="KAG7552358.1"/>
    <property type="molecule type" value="Genomic_DNA"/>
</dbReference>
<feature type="compositionally biased region" description="Pro residues" evidence="1">
    <location>
        <begin position="94"/>
        <end position="103"/>
    </location>
</feature>
<proteinExistence type="predicted"/>
<keyword evidence="3" id="KW-1185">Reference proteome</keyword>
<feature type="region of interest" description="Disordered" evidence="1">
    <location>
        <begin position="94"/>
        <end position="127"/>
    </location>
</feature>
<dbReference type="Proteomes" id="UP000694240">
    <property type="component" value="Chromosome 11"/>
</dbReference>
<comment type="caution">
    <text evidence="2">The sequence shown here is derived from an EMBL/GenBank/DDBJ whole genome shotgun (WGS) entry which is preliminary data.</text>
</comment>
<evidence type="ECO:0000256" key="1">
    <source>
        <dbReference type="SAM" id="MobiDB-lite"/>
    </source>
</evidence>
<reference evidence="2 3" key="1">
    <citation type="submission" date="2020-12" db="EMBL/GenBank/DDBJ databases">
        <title>Concerted genomic and epigenomic changes stabilize Arabidopsis allopolyploids.</title>
        <authorList>
            <person name="Chen Z."/>
        </authorList>
    </citation>
    <scope>NUCLEOTIDE SEQUENCE [LARGE SCALE GENOMIC DNA]</scope>
    <source>
        <strain evidence="2">Allo738</strain>
        <tissue evidence="2">Leaf</tissue>
    </source>
</reference>
<gene>
    <name evidence="2" type="ORF">ISN45_Aa06g029620</name>
</gene>